<dbReference type="AlphaFoldDB" id="A0A167XZQ4"/>
<keyword evidence="3" id="KW-1185">Reference proteome</keyword>
<dbReference type="Gene3D" id="3.60.60.10">
    <property type="entry name" value="Penicillin V Acylase, Chain A"/>
    <property type="match status" value="1"/>
</dbReference>
<dbReference type="GO" id="GO:0016740">
    <property type="term" value="F:transferase activity"/>
    <property type="evidence" value="ECO:0007669"/>
    <property type="project" value="UniProtKB-KW"/>
</dbReference>
<dbReference type="InterPro" id="IPR047794">
    <property type="entry name" value="C45_proenzyme-like"/>
</dbReference>
<comment type="caution">
    <text evidence="2">The sequence shown here is derived from an EMBL/GenBank/DDBJ whole genome shotgun (WGS) entry which is preliminary data.</text>
</comment>
<dbReference type="PANTHER" id="PTHR34180:SF1">
    <property type="entry name" value="BETA-ALANYL-DOPAMINE_CARCININE HYDROLASE"/>
    <property type="match status" value="1"/>
</dbReference>
<dbReference type="VEuPathDB" id="FungiDB:AAP_03774"/>
<organism evidence="2 3">
    <name type="scientific">Ascosphaera apis ARSEF 7405</name>
    <dbReference type="NCBI Taxonomy" id="392613"/>
    <lineage>
        <taxon>Eukaryota</taxon>
        <taxon>Fungi</taxon>
        <taxon>Dikarya</taxon>
        <taxon>Ascomycota</taxon>
        <taxon>Pezizomycotina</taxon>
        <taxon>Eurotiomycetes</taxon>
        <taxon>Eurotiomycetidae</taxon>
        <taxon>Onygenales</taxon>
        <taxon>Ascosphaeraceae</taxon>
        <taxon>Ascosphaera</taxon>
    </lineage>
</organism>
<proteinExistence type="predicted"/>
<evidence type="ECO:0000313" key="2">
    <source>
        <dbReference type="EMBL" id="KZZ90679.1"/>
    </source>
</evidence>
<sequence>MRVFTCSGSPYEIGLNHGQQAKDEVHGSLAFYKTLFLKKSSMSWEDACAFAKKFVPFLETLTPDYIVEMKGVAEGAGVRFEDILALNVRTEIAFGMYQSDGCTSFSWKKGKESFLSQNWDWEREQAQNLIALRIVQGNGNPTLQMVTEGGIIGKIGLNEHGIAVTLNAIQAAGVNFKKLPCHLALRCLLDSKSLEKGIEKVTEFGVASSCHILTADSRGSRGIEFSAFDHIFLPMGDHVVRDIDGVITHTNHYLHDHKLEDNDRLGVNIDIPNSKFRLARIRQLIASRHEEGWGPSVLSIQTLLSDEEGHPGSICRDEETLATLFSIVMNLTKKQATVTIGRPVEPQGEIQFTFT</sequence>
<protein>
    <submittedName>
        <fullName evidence="2">Peptidase C45, acyl-coenzyme A:6-aminopenicillanic acid acyl-transferase</fullName>
    </submittedName>
</protein>
<feature type="domain" description="Peptidase C45 hydrolase" evidence="1">
    <location>
        <begin position="107"/>
        <end position="343"/>
    </location>
</feature>
<dbReference type="Proteomes" id="UP000242877">
    <property type="component" value="Unassembled WGS sequence"/>
</dbReference>
<dbReference type="InterPro" id="IPR047801">
    <property type="entry name" value="Peptidase_C45"/>
</dbReference>
<dbReference type="Pfam" id="PF03417">
    <property type="entry name" value="AAT"/>
    <property type="match status" value="1"/>
</dbReference>
<dbReference type="NCBIfam" id="NF040521">
    <property type="entry name" value="C45_proenzyme"/>
    <property type="match status" value="1"/>
</dbReference>
<evidence type="ECO:0000259" key="1">
    <source>
        <dbReference type="Pfam" id="PF03417"/>
    </source>
</evidence>
<gene>
    <name evidence="2" type="ORF">AAP_03774</name>
</gene>
<dbReference type="Gene3D" id="1.10.10.2120">
    <property type="match status" value="1"/>
</dbReference>
<accession>A0A167XZQ4</accession>
<dbReference type="EMBL" id="AZGZ01000016">
    <property type="protein sequence ID" value="KZZ90679.1"/>
    <property type="molecule type" value="Genomic_DNA"/>
</dbReference>
<evidence type="ECO:0000313" key="3">
    <source>
        <dbReference type="Proteomes" id="UP000242877"/>
    </source>
</evidence>
<reference evidence="2 3" key="1">
    <citation type="journal article" date="2016" name="Genome Biol. Evol.">
        <title>Divergent and convergent evolution of fungal pathogenicity.</title>
        <authorList>
            <person name="Shang Y."/>
            <person name="Xiao G."/>
            <person name="Zheng P."/>
            <person name="Cen K."/>
            <person name="Zhan S."/>
            <person name="Wang C."/>
        </authorList>
    </citation>
    <scope>NUCLEOTIDE SEQUENCE [LARGE SCALE GENOMIC DNA]</scope>
    <source>
        <strain evidence="2 3">ARSEF 7405</strain>
    </source>
</reference>
<dbReference type="InterPro" id="IPR005079">
    <property type="entry name" value="Peptidase_C45_hydrolase"/>
</dbReference>
<dbReference type="PANTHER" id="PTHR34180">
    <property type="entry name" value="PEPTIDASE C45"/>
    <property type="match status" value="1"/>
</dbReference>
<name>A0A167XZQ4_9EURO</name>
<keyword evidence="2" id="KW-0808">Transferase</keyword>
<dbReference type="OrthoDB" id="189997at2759"/>